<feature type="region of interest" description="Disordered" evidence="1">
    <location>
        <begin position="59"/>
        <end position="123"/>
    </location>
</feature>
<dbReference type="OrthoDB" id="4337778at2"/>
<sequence length="214" mass="21443">MNHTYKPLGLLPAAGQERTYALIIAGVPLLLILLTAVLPRLASDGGGSASGAVTGNGGYSYQPTVPDPATPDTSTASATSTTYGAESTGGTDATSLSPSPAGTQSPTGTDSTTPGTDGAADPGATVQRYFDAINSHDFKTAWDLGGKNLDSSYSSFVAGFAGTEQDTVGVVSVQGTTVSVSLLAQQTDGTQKSYSGQYTVVDGVITHASITPAD</sequence>
<feature type="compositionally biased region" description="Low complexity" evidence="1">
    <location>
        <begin position="70"/>
        <end position="91"/>
    </location>
</feature>
<dbReference type="Proteomes" id="UP000179642">
    <property type="component" value="Unassembled WGS sequence"/>
</dbReference>
<protein>
    <submittedName>
        <fullName evidence="3">Uncharacterized protein</fullName>
    </submittedName>
</protein>
<comment type="caution">
    <text evidence="3">The sequence shown here is derived from an EMBL/GenBank/DDBJ whole genome shotgun (WGS) entry which is preliminary data.</text>
</comment>
<keyword evidence="2" id="KW-1133">Transmembrane helix</keyword>
<dbReference type="RefSeq" id="WP_071381340.1">
    <property type="nucleotide sequence ID" value="NZ_MLYO01000024.1"/>
</dbReference>
<feature type="compositionally biased region" description="Polar residues" evidence="1">
    <location>
        <begin position="92"/>
        <end position="101"/>
    </location>
</feature>
<feature type="compositionally biased region" description="Low complexity" evidence="1">
    <location>
        <begin position="102"/>
        <end position="118"/>
    </location>
</feature>
<evidence type="ECO:0000313" key="3">
    <source>
        <dbReference type="EMBL" id="OIK05140.1"/>
    </source>
</evidence>
<gene>
    <name evidence="3" type="ORF">BIV23_15160</name>
</gene>
<proteinExistence type="predicted"/>
<organism evidence="3 4">
    <name type="scientific">Streptomyces monashensis</name>
    <dbReference type="NCBI Taxonomy" id="1678012"/>
    <lineage>
        <taxon>Bacteria</taxon>
        <taxon>Bacillati</taxon>
        <taxon>Actinomycetota</taxon>
        <taxon>Actinomycetes</taxon>
        <taxon>Kitasatosporales</taxon>
        <taxon>Streptomycetaceae</taxon>
        <taxon>Streptomyces</taxon>
    </lineage>
</organism>
<accession>A0A1S2QG70</accession>
<evidence type="ECO:0000313" key="4">
    <source>
        <dbReference type="Proteomes" id="UP000179642"/>
    </source>
</evidence>
<evidence type="ECO:0000256" key="1">
    <source>
        <dbReference type="SAM" id="MobiDB-lite"/>
    </source>
</evidence>
<keyword evidence="2" id="KW-0812">Transmembrane</keyword>
<keyword evidence="4" id="KW-1185">Reference proteome</keyword>
<dbReference type="AlphaFoldDB" id="A0A1S2QG70"/>
<feature type="transmembrane region" description="Helical" evidence="2">
    <location>
        <begin position="20"/>
        <end position="38"/>
    </location>
</feature>
<reference evidence="3 4" key="1">
    <citation type="submission" date="2016-10" db="EMBL/GenBank/DDBJ databases">
        <title>Genome sequence of Streptomyces sp. MUSC 1.</title>
        <authorList>
            <person name="Lee L.-H."/>
            <person name="Ser H.-L."/>
            <person name="Law J.W.-F."/>
        </authorList>
    </citation>
    <scope>NUCLEOTIDE SEQUENCE [LARGE SCALE GENOMIC DNA]</scope>
    <source>
        <strain evidence="3 4">MUSC 1</strain>
    </source>
</reference>
<name>A0A1S2QG70_9ACTN</name>
<dbReference type="EMBL" id="MLYO01000024">
    <property type="protein sequence ID" value="OIK05140.1"/>
    <property type="molecule type" value="Genomic_DNA"/>
</dbReference>
<evidence type="ECO:0000256" key="2">
    <source>
        <dbReference type="SAM" id="Phobius"/>
    </source>
</evidence>
<keyword evidence="2" id="KW-0472">Membrane</keyword>